<feature type="compositionally biased region" description="Basic and acidic residues" evidence="1">
    <location>
        <begin position="128"/>
        <end position="139"/>
    </location>
</feature>
<accession>A0ABD1GMM1</accession>
<evidence type="ECO:0000259" key="2">
    <source>
        <dbReference type="Pfam" id="PF25597"/>
    </source>
</evidence>
<sequence length="212" mass="24074">MMYVLLLSSELPQNMWGEAILTENYILNKIPLKSKDVTPYELWKGMKPSYKYLKVWECLAKVMVPPPKVVTIGPKTVDYIFIGYALNSSAYRFVVYKSNIPNVTVGTTIESRNAVFLEKTFSCKNKDNVESNSETRIEDETTSSKSVDVEPNSRKRSRTDPEDVEPRRGSRVRTSKTFGPSYIAFKLDDKPTSLKVAFASPDGLHWKEAVQS</sequence>
<feature type="region of interest" description="Disordered" evidence="1">
    <location>
        <begin position="128"/>
        <end position="175"/>
    </location>
</feature>
<evidence type="ECO:0000313" key="3">
    <source>
        <dbReference type="EMBL" id="KAL1545219.1"/>
    </source>
</evidence>
<dbReference type="EMBL" id="JBEAFC010000008">
    <property type="protein sequence ID" value="KAL1545219.1"/>
    <property type="molecule type" value="Genomic_DNA"/>
</dbReference>
<name>A0ABD1GMM1_SALDI</name>
<reference evidence="3 4" key="1">
    <citation type="submission" date="2024-06" db="EMBL/GenBank/DDBJ databases">
        <title>A chromosome level genome sequence of Diviner's sage (Salvia divinorum).</title>
        <authorList>
            <person name="Ford S.A."/>
            <person name="Ro D.-K."/>
            <person name="Ness R.W."/>
            <person name="Phillips M.A."/>
        </authorList>
    </citation>
    <scope>NUCLEOTIDE SEQUENCE [LARGE SCALE GENOMIC DNA]</scope>
    <source>
        <strain evidence="3">SAF-2024a</strain>
        <tissue evidence="3">Leaf</tissue>
    </source>
</reference>
<feature type="compositionally biased region" description="Basic and acidic residues" evidence="1">
    <location>
        <begin position="147"/>
        <end position="168"/>
    </location>
</feature>
<dbReference type="PANTHER" id="PTHR42648:SF20">
    <property type="entry name" value="RNA-DIRECTED DNA POLYMERASE"/>
    <property type="match status" value="1"/>
</dbReference>
<keyword evidence="4" id="KW-1185">Reference proteome</keyword>
<dbReference type="InterPro" id="IPR057670">
    <property type="entry name" value="SH3_retrovirus"/>
</dbReference>
<protein>
    <submittedName>
        <fullName evidence="3">Retrovirus-related pol polyprotein from transposon tnt 1-94</fullName>
    </submittedName>
</protein>
<feature type="domain" description="Retroviral polymerase SH3-like" evidence="2">
    <location>
        <begin position="58"/>
        <end position="126"/>
    </location>
</feature>
<comment type="caution">
    <text evidence="3">The sequence shown here is derived from an EMBL/GenBank/DDBJ whole genome shotgun (WGS) entry which is preliminary data.</text>
</comment>
<organism evidence="3 4">
    <name type="scientific">Salvia divinorum</name>
    <name type="common">Maria pastora</name>
    <name type="synonym">Diviner's sage</name>
    <dbReference type="NCBI Taxonomy" id="28513"/>
    <lineage>
        <taxon>Eukaryota</taxon>
        <taxon>Viridiplantae</taxon>
        <taxon>Streptophyta</taxon>
        <taxon>Embryophyta</taxon>
        <taxon>Tracheophyta</taxon>
        <taxon>Spermatophyta</taxon>
        <taxon>Magnoliopsida</taxon>
        <taxon>eudicotyledons</taxon>
        <taxon>Gunneridae</taxon>
        <taxon>Pentapetalae</taxon>
        <taxon>asterids</taxon>
        <taxon>lamiids</taxon>
        <taxon>Lamiales</taxon>
        <taxon>Lamiaceae</taxon>
        <taxon>Nepetoideae</taxon>
        <taxon>Mentheae</taxon>
        <taxon>Salviinae</taxon>
        <taxon>Salvia</taxon>
        <taxon>Salvia subgen. Calosphace</taxon>
    </lineage>
</organism>
<evidence type="ECO:0000256" key="1">
    <source>
        <dbReference type="SAM" id="MobiDB-lite"/>
    </source>
</evidence>
<dbReference type="Proteomes" id="UP001567538">
    <property type="component" value="Unassembled WGS sequence"/>
</dbReference>
<dbReference type="AlphaFoldDB" id="A0ABD1GMM1"/>
<gene>
    <name evidence="3" type="ORF">AAHA92_21967</name>
</gene>
<dbReference type="Pfam" id="PF25597">
    <property type="entry name" value="SH3_retrovirus"/>
    <property type="match status" value="1"/>
</dbReference>
<evidence type="ECO:0000313" key="4">
    <source>
        <dbReference type="Proteomes" id="UP001567538"/>
    </source>
</evidence>
<proteinExistence type="predicted"/>
<dbReference type="InterPro" id="IPR039537">
    <property type="entry name" value="Retrotran_Ty1/copia-like"/>
</dbReference>
<dbReference type="PANTHER" id="PTHR42648">
    <property type="entry name" value="TRANSPOSASE, PUTATIVE-RELATED"/>
    <property type="match status" value="1"/>
</dbReference>